<dbReference type="EMBL" id="JAWQEG010005430">
    <property type="protein sequence ID" value="KAK3858045.1"/>
    <property type="molecule type" value="Genomic_DNA"/>
</dbReference>
<keyword evidence="5" id="KW-0560">Oxidoreductase</keyword>
<keyword evidence="13" id="KW-1185">Reference proteome</keyword>
<dbReference type="InterPro" id="IPR002401">
    <property type="entry name" value="Cyt_P450_E_grp-I"/>
</dbReference>
<dbReference type="SMART" id="SM00382">
    <property type="entry name" value="AAA"/>
    <property type="match status" value="1"/>
</dbReference>
<feature type="binding site" description="axial binding residue" evidence="8">
    <location>
        <position position="758"/>
    </location>
    <ligand>
        <name>heme</name>
        <dbReference type="ChEBI" id="CHEBI:30413"/>
    </ligand>
    <ligandPart>
        <name>Fe</name>
        <dbReference type="ChEBI" id="CHEBI:18248"/>
    </ligandPart>
</feature>
<dbReference type="InterPro" id="IPR017972">
    <property type="entry name" value="Cyt_P450_CS"/>
</dbReference>
<evidence type="ECO:0000256" key="5">
    <source>
        <dbReference type="ARBA" id="ARBA00023002"/>
    </source>
</evidence>
<dbReference type="InterPro" id="IPR027417">
    <property type="entry name" value="P-loop_NTPase"/>
</dbReference>
<name>A0AAE1EP85_PETCI</name>
<dbReference type="Pfam" id="PF03266">
    <property type="entry name" value="NTPase_1"/>
    <property type="match status" value="1"/>
</dbReference>
<feature type="region of interest" description="Disordered" evidence="9">
    <location>
        <begin position="470"/>
        <end position="565"/>
    </location>
</feature>
<dbReference type="Proteomes" id="UP001286313">
    <property type="component" value="Unassembled WGS sequence"/>
</dbReference>
<dbReference type="Pfam" id="PF00067">
    <property type="entry name" value="p450"/>
    <property type="match status" value="2"/>
</dbReference>
<evidence type="ECO:0000256" key="3">
    <source>
        <dbReference type="ARBA" id="ARBA00022617"/>
    </source>
</evidence>
<organism evidence="12 13">
    <name type="scientific">Petrolisthes cinctipes</name>
    <name type="common">Flat porcelain crab</name>
    <dbReference type="NCBI Taxonomy" id="88211"/>
    <lineage>
        <taxon>Eukaryota</taxon>
        <taxon>Metazoa</taxon>
        <taxon>Ecdysozoa</taxon>
        <taxon>Arthropoda</taxon>
        <taxon>Crustacea</taxon>
        <taxon>Multicrustacea</taxon>
        <taxon>Malacostraca</taxon>
        <taxon>Eumalacostraca</taxon>
        <taxon>Eucarida</taxon>
        <taxon>Decapoda</taxon>
        <taxon>Pleocyemata</taxon>
        <taxon>Anomura</taxon>
        <taxon>Galatheoidea</taxon>
        <taxon>Porcellanidae</taxon>
        <taxon>Petrolisthes</taxon>
    </lineage>
</organism>
<evidence type="ECO:0000313" key="13">
    <source>
        <dbReference type="Proteomes" id="UP001286313"/>
    </source>
</evidence>
<dbReference type="HAMAP" id="MF_00796">
    <property type="entry name" value="NTPase_1"/>
    <property type="match status" value="1"/>
</dbReference>
<dbReference type="InterPro" id="IPR050479">
    <property type="entry name" value="CYP11_CYP27_families"/>
</dbReference>
<evidence type="ECO:0000256" key="6">
    <source>
        <dbReference type="ARBA" id="ARBA00023004"/>
    </source>
</evidence>
<dbReference type="GO" id="GO:0005506">
    <property type="term" value="F:iron ion binding"/>
    <property type="evidence" value="ECO:0007669"/>
    <property type="project" value="InterPro"/>
</dbReference>
<reference evidence="12" key="1">
    <citation type="submission" date="2023-10" db="EMBL/GenBank/DDBJ databases">
        <title>Genome assemblies of two species of porcelain crab, Petrolisthes cinctipes and Petrolisthes manimaculis (Anomura: Porcellanidae).</title>
        <authorList>
            <person name="Angst P."/>
        </authorList>
    </citation>
    <scope>NUCLEOTIDE SEQUENCE</scope>
    <source>
        <strain evidence="12">PB745_01</strain>
        <tissue evidence="12">Gill</tissue>
    </source>
</reference>
<evidence type="ECO:0000256" key="2">
    <source>
        <dbReference type="ARBA" id="ARBA00010617"/>
    </source>
</evidence>
<feature type="region of interest" description="Disordered" evidence="9">
    <location>
        <begin position="29"/>
        <end position="113"/>
    </location>
</feature>
<keyword evidence="6 8" id="KW-0408">Iron</keyword>
<keyword evidence="3 8" id="KW-0349">Heme</keyword>
<keyword evidence="10" id="KW-0812">Transmembrane</keyword>
<sequence>CVRGGIYLDLCLVVLVVMVVVVEITTTTESPPLHHHHSSPTPTTTTPTHHHHHHSPTNNTNNNTNTNSSPPSPSLPTTNTTNSPPSLNNTNSSPTPSPPSPTNTTNTIPPPSVARRSLLSSYVSQQQYRRRVSNQYQPNPAESFVVDLDPEASSSVSSSSGSPYFEAFNLMEENADVIFDQEDMLNERVYDCKATQEEYGSLSIPRPASQLPGPRSWPIVGCLPYMLRHKAFDPQRVYLFWKAVRQEFGPIFRKDMPGHPRLVFITQPEDLETLLRSTMYNPLRPGMASLKKIRSGGGADGNTHLHDHIFQGRAGILAEQEDEWWRVRRVVQRPVTSGALVSRYLPQMDNVAKEFISRIRMLRDESGEVPDSFNTELYKWALESLGTIALDRRLGLLDDEDLPTTSQSLRLIHLAQQLLTALHETENVKLWQYFPTDSIRKLQEAHQVFTDVALEAISDTEQLLASRPNRLNHHNHGAGSSSCPFHPHLVIDPGRERGGGGRGGGGETRKKRNREDDVRGGGEETRKKRNREDDVRGGGGGGGASSSSSSSREKGEGIGGWEAREEKGRHWTVDLKARGSTRGVLEEEEETSSLLETLLRTPELSREDVLTFILDMIATGIDTTSHAVGNVLYLLARHPEIQRKLQKEIDTVVGNREHLSPHHLNSLPYLKAVFRESLRVMPVNVGIVRRLTRDTVLGGYIVPRGWQVVAPTMLMNHEESIFPRACEFLPERFLRGGSPCSPRHHFAFLPFSYGSRMCVGRKIAYQEIFCLVVRVMSEFNVEYHGSEEVHLINRLSYGPSRPLTLTFRDRRTLQTGYMAARYKHVAVTGPPGVGKTTLVEKVVKALQLRGSPCSGFYTREVREAGRRSGFDVVTLTGECGVLARVKPERTAGRPEPRVGQYVVDLPAFESLVLPLLQSTRGTIPHIVVLDEIGKMELMSRKFEMEVKQLLTQSHITLLVTIPIPKGRPIPLVEQLRNHSDCLVVNLSRNNRDDTTIIDNILSTLTTSINTGAHH</sequence>
<evidence type="ECO:0000259" key="11">
    <source>
        <dbReference type="SMART" id="SM00382"/>
    </source>
</evidence>
<comment type="caution">
    <text evidence="12">The sequence shown here is derived from an EMBL/GenBank/DDBJ whole genome shotgun (WGS) entry which is preliminary data.</text>
</comment>
<feature type="non-terminal residue" evidence="12">
    <location>
        <position position="1"/>
    </location>
</feature>
<comment type="cofactor">
    <cofactor evidence="1 8">
        <name>heme</name>
        <dbReference type="ChEBI" id="CHEBI:30413"/>
    </cofactor>
</comment>
<dbReference type="AlphaFoldDB" id="A0AAE1EP85"/>
<feature type="compositionally biased region" description="Basic and acidic residues" evidence="9">
    <location>
        <begin position="513"/>
        <end position="536"/>
    </location>
</feature>
<keyword evidence="4 8" id="KW-0479">Metal-binding</keyword>
<evidence type="ECO:0000256" key="8">
    <source>
        <dbReference type="PIRSR" id="PIRSR602401-1"/>
    </source>
</evidence>
<dbReference type="InterPro" id="IPR004948">
    <property type="entry name" value="Nuc-triphosphatase_THEP1"/>
</dbReference>
<dbReference type="InterPro" id="IPR001128">
    <property type="entry name" value="Cyt_P450"/>
</dbReference>
<feature type="transmembrane region" description="Helical" evidence="10">
    <location>
        <begin position="7"/>
        <end position="25"/>
    </location>
</feature>
<keyword evidence="10" id="KW-1133">Transmembrane helix</keyword>
<evidence type="ECO:0000256" key="10">
    <source>
        <dbReference type="SAM" id="Phobius"/>
    </source>
</evidence>
<protein>
    <recommendedName>
        <fullName evidence="11">AAA+ ATPase domain-containing protein</fullName>
    </recommendedName>
</protein>
<evidence type="ECO:0000313" key="12">
    <source>
        <dbReference type="EMBL" id="KAK3858045.1"/>
    </source>
</evidence>
<accession>A0AAE1EP85</accession>
<feature type="compositionally biased region" description="Low complexity" evidence="9">
    <location>
        <begin position="56"/>
        <end position="94"/>
    </location>
</feature>
<evidence type="ECO:0000256" key="9">
    <source>
        <dbReference type="SAM" id="MobiDB-lite"/>
    </source>
</evidence>
<dbReference type="PROSITE" id="PS00086">
    <property type="entry name" value="CYTOCHROME_P450"/>
    <property type="match status" value="1"/>
</dbReference>
<feature type="domain" description="AAA+ ATPase" evidence="11">
    <location>
        <begin position="821"/>
        <end position="989"/>
    </location>
</feature>
<dbReference type="GO" id="GO:0017111">
    <property type="term" value="F:ribonucleoside triphosphate phosphatase activity"/>
    <property type="evidence" value="ECO:0007669"/>
    <property type="project" value="InterPro"/>
</dbReference>
<evidence type="ECO:0000256" key="1">
    <source>
        <dbReference type="ARBA" id="ARBA00001971"/>
    </source>
</evidence>
<gene>
    <name evidence="12" type="ORF">Pcinc_035734</name>
</gene>
<evidence type="ECO:0000256" key="7">
    <source>
        <dbReference type="ARBA" id="ARBA00023033"/>
    </source>
</evidence>
<dbReference type="GO" id="GO:0016705">
    <property type="term" value="F:oxidoreductase activity, acting on paired donors, with incorporation or reduction of molecular oxygen"/>
    <property type="evidence" value="ECO:0007669"/>
    <property type="project" value="InterPro"/>
</dbReference>
<dbReference type="SUPFAM" id="SSF52540">
    <property type="entry name" value="P-loop containing nucleoside triphosphate hydrolases"/>
    <property type="match status" value="1"/>
</dbReference>
<dbReference type="GO" id="GO:0020037">
    <property type="term" value="F:heme binding"/>
    <property type="evidence" value="ECO:0007669"/>
    <property type="project" value="InterPro"/>
</dbReference>
<comment type="similarity">
    <text evidence="2">Belongs to the cytochrome P450 family.</text>
</comment>
<dbReference type="PRINTS" id="PR00463">
    <property type="entry name" value="EP450I"/>
</dbReference>
<evidence type="ECO:0000256" key="4">
    <source>
        <dbReference type="ARBA" id="ARBA00022723"/>
    </source>
</evidence>
<dbReference type="PANTHER" id="PTHR24279:SF120">
    <property type="entry name" value="CYTOCHROME P450"/>
    <property type="match status" value="1"/>
</dbReference>
<dbReference type="InterPro" id="IPR036396">
    <property type="entry name" value="Cyt_P450_sf"/>
</dbReference>
<feature type="compositionally biased region" description="Basic and acidic residues" evidence="9">
    <location>
        <begin position="551"/>
        <end position="565"/>
    </location>
</feature>
<dbReference type="InterPro" id="IPR003593">
    <property type="entry name" value="AAA+_ATPase"/>
</dbReference>
<dbReference type="PANTHER" id="PTHR24279">
    <property type="entry name" value="CYTOCHROME P450"/>
    <property type="match status" value="1"/>
</dbReference>
<dbReference type="Gene3D" id="3.40.50.300">
    <property type="entry name" value="P-loop containing nucleotide triphosphate hydrolases"/>
    <property type="match status" value="1"/>
</dbReference>
<dbReference type="PRINTS" id="PR00385">
    <property type="entry name" value="P450"/>
</dbReference>
<keyword evidence="7" id="KW-0503">Monooxygenase</keyword>
<proteinExistence type="inferred from homology"/>
<dbReference type="SUPFAM" id="SSF48264">
    <property type="entry name" value="Cytochrome P450"/>
    <property type="match status" value="2"/>
</dbReference>
<dbReference type="GO" id="GO:0004497">
    <property type="term" value="F:monooxygenase activity"/>
    <property type="evidence" value="ECO:0007669"/>
    <property type="project" value="UniProtKB-KW"/>
</dbReference>
<keyword evidence="10" id="KW-0472">Membrane</keyword>
<dbReference type="CDD" id="cd11054">
    <property type="entry name" value="CYP24A1-like"/>
    <property type="match status" value="1"/>
</dbReference>
<dbReference type="Gene3D" id="1.10.630.10">
    <property type="entry name" value="Cytochrome P450"/>
    <property type="match status" value="2"/>
</dbReference>